<comment type="caution">
    <text evidence="10">The sequence shown here is derived from an EMBL/GenBank/DDBJ whole genome shotgun (WGS) entry which is preliminary data.</text>
</comment>
<dbReference type="PANTHER" id="PTHR43811">
    <property type="entry name" value="FKBP-TYPE PEPTIDYL-PROLYL CIS-TRANS ISOMERASE FKPA"/>
    <property type="match status" value="1"/>
</dbReference>
<feature type="region of interest" description="Disordered" evidence="7">
    <location>
        <begin position="287"/>
        <end position="324"/>
    </location>
</feature>
<comment type="similarity">
    <text evidence="2">Belongs to the FKBP-type PPIase family.</text>
</comment>
<feature type="signal peptide" evidence="8">
    <location>
        <begin position="1"/>
        <end position="22"/>
    </location>
</feature>
<keyword evidence="8" id="KW-0732">Signal</keyword>
<dbReference type="GO" id="GO:0006457">
    <property type="term" value="P:protein folding"/>
    <property type="evidence" value="ECO:0007669"/>
    <property type="project" value="InterPro"/>
</dbReference>
<keyword evidence="4 6" id="KW-0697">Rotamase</keyword>
<organism evidence="10 11">
    <name type="scientific">Segatella copri</name>
    <dbReference type="NCBI Taxonomy" id="165179"/>
    <lineage>
        <taxon>Bacteria</taxon>
        <taxon>Pseudomonadati</taxon>
        <taxon>Bacteroidota</taxon>
        <taxon>Bacteroidia</taxon>
        <taxon>Bacteroidales</taxon>
        <taxon>Prevotellaceae</taxon>
        <taxon>Segatella</taxon>
    </lineage>
</organism>
<evidence type="ECO:0000313" key="10">
    <source>
        <dbReference type="EMBL" id="MQP15328.1"/>
    </source>
</evidence>
<dbReference type="InterPro" id="IPR000774">
    <property type="entry name" value="PPIase_FKBP_N"/>
</dbReference>
<dbReference type="Gene3D" id="1.10.287.460">
    <property type="entry name" value="Peptidyl-prolyl cis-trans isomerase, FKBP-type, N-terminal domain"/>
    <property type="match status" value="1"/>
</dbReference>
<dbReference type="GO" id="GO:0003755">
    <property type="term" value="F:peptidyl-prolyl cis-trans isomerase activity"/>
    <property type="evidence" value="ECO:0007669"/>
    <property type="project" value="UniProtKB-KW"/>
</dbReference>
<keyword evidence="5 6" id="KW-0413">Isomerase</keyword>
<evidence type="ECO:0000256" key="6">
    <source>
        <dbReference type="PROSITE-ProRule" id="PRU00277"/>
    </source>
</evidence>
<dbReference type="Proteomes" id="UP000477980">
    <property type="component" value="Unassembled WGS sequence"/>
</dbReference>
<dbReference type="InterPro" id="IPR036944">
    <property type="entry name" value="PPIase_FKBP_N_sf"/>
</dbReference>
<comment type="catalytic activity">
    <reaction evidence="1 6">
        <text>[protein]-peptidylproline (omega=180) = [protein]-peptidylproline (omega=0)</text>
        <dbReference type="Rhea" id="RHEA:16237"/>
        <dbReference type="Rhea" id="RHEA-COMP:10747"/>
        <dbReference type="Rhea" id="RHEA-COMP:10748"/>
        <dbReference type="ChEBI" id="CHEBI:83833"/>
        <dbReference type="ChEBI" id="CHEBI:83834"/>
        <dbReference type="EC" id="5.2.1.8"/>
    </reaction>
</comment>
<gene>
    <name evidence="10" type="ORF">F7D25_13105</name>
</gene>
<dbReference type="AlphaFoldDB" id="A0A6G1VR46"/>
<proteinExistence type="inferred from homology"/>
<dbReference type="Gene3D" id="3.10.50.40">
    <property type="match status" value="1"/>
</dbReference>
<feature type="compositionally biased region" description="Basic residues" evidence="7">
    <location>
        <begin position="314"/>
        <end position="324"/>
    </location>
</feature>
<dbReference type="OrthoDB" id="9814548at2"/>
<evidence type="ECO:0000256" key="7">
    <source>
        <dbReference type="SAM" id="MobiDB-lite"/>
    </source>
</evidence>
<dbReference type="InterPro" id="IPR046357">
    <property type="entry name" value="PPIase_dom_sf"/>
</dbReference>
<evidence type="ECO:0000256" key="3">
    <source>
        <dbReference type="ARBA" id="ARBA00013194"/>
    </source>
</evidence>
<dbReference type="PROSITE" id="PS50059">
    <property type="entry name" value="FKBP_PPIASE"/>
    <property type="match status" value="1"/>
</dbReference>
<dbReference type="EMBL" id="VZAH01000125">
    <property type="protein sequence ID" value="MQP15328.1"/>
    <property type="molecule type" value="Genomic_DNA"/>
</dbReference>
<dbReference type="InterPro" id="IPR001179">
    <property type="entry name" value="PPIase_FKBP_dom"/>
</dbReference>
<dbReference type="Pfam" id="PF01346">
    <property type="entry name" value="FKBP_N"/>
    <property type="match status" value="1"/>
</dbReference>
<feature type="compositionally biased region" description="Basic and acidic residues" evidence="7">
    <location>
        <begin position="287"/>
        <end position="306"/>
    </location>
</feature>
<dbReference type="RefSeq" id="WP_117663816.1">
    <property type="nucleotide sequence ID" value="NZ_CABOGV010000037.1"/>
</dbReference>
<dbReference type="EC" id="5.2.1.8" evidence="3 6"/>
<evidence type="ECO:0000256" key="5">
    <source>
        <dbReference type="ARBA" id="ARBA00023235"/>
    </source>
</evidence>
<feature type="chain" id="PRO_5026178016" description="peptidylprolyl isomerase" evidence="8">
    <location>
        <begin position="23"/>
        <end position="324"/>
    </location>
</feature>
<evidence type="ECO:0000256" key="4">
    <source>
        <dbReference type="ARBA" id="ARBA00023110"/>
    </source>
</evidence>
<name>A0A6G1VR46_9BACT</name>
<dbReference type="PANTHER" id="PTHR43811:SF19">
    <property type="entry name" value="39 KDA FK506-BINDING NUCLEAR PROTEIN"/>
    <property type="match status" value="1"/>
</dbReference>
<protein>
    <recommendedName>
        <fullName evidence="3 6">peptidylprolyl isomerase</fullName>
        <ecNumber evidence="3 6">5.2.1.8</ecNumber>
    </recommendedName>
</protein>
<evidence type="ECO:0000256" key="1">
    <source>
        <dbReference type="ARBA" id="ARBA00000971"/>
    </source>
</evidence>
<evidence type="ECO:0000259" key="9">
    <source>
        <dbReference type="PROSITE" id="PS50059"/>
    </source>
</evidence>
<evidence type="ECO:0000313" key="11">
    <source>
        <dbReference type="Proteomes" id="UP000477980"/>
    </source>
</evidence>
<reference evidence="10 11" key="1">
    <citation type="submission" date="2019-09" db="EMBL/GenBank/DDBJ databases">
        <title>Distinct polysaccharide growth profiles of human intestinal Prevotella copri isolates.</title>
        <authorList>
            <person name="Fehlner-Peach H."/>
            <person name="Magnabosco C."/>
            <person name="Raghavan V."/>
            <person name="Scher J.U."/>
            <person name="Tett A."/>
            <person name="Cox L.M."/>
            <person name="Gottsegen C."/>
            <person name="Watters A."/>
            <person name="Wiltshire- Gordon J.D."/>
            <person name="Segata N."/>
            <person name="Bonneau R."/>
            <person name="Littman D.R."/>
        </authorList>
    </citation>
    <scope>NUCLEOTIDE SEQUENCE [LARGE SCALE GENOMIC DNA]</scope>
    <source>
        <strain evidence="11">iAA917</strain>
    </source>
</reference>
<evidence type="ECO:0000256" key="8">
    <source>
        <dbReference type="SAM" id="SignalP"/>
    </source>
</evidence>
<accession>A0A6G1VR46</accession>
<sequence>MKKYLMTALVLVASASLFTASAASKKKNVKKVTPVVLASEGDSLSYAAGVYATRGLVPFIQQSYQVDTAYMADFIRGYEEAIQQANTPKGTAYIVGMQIAQMVNQRILPGTREELKSTKDSINAELFSRGFVAALANDTTIFTEHKAGEFKKEALAGAGEKYLAANAKKPGVKVLPSGLQYKVIKEGQGEIPQASDEVEVIYEGRLIDGTVFDATSKHGGAATDKFRAGSLIKGWTEALTMMPVGSKWQLYIPYELAYGERQAGQIPPYSTLVFDLELVSIVKPEVKPEADSKQKDDVAVGAEKKVAKTPAKSAGRKSASRKRK</sequence>
<dbReference type="SUPFAM" id="SSF54534">
    <property type="entry name" value="FKBP-like"/>
    <property type="match status" value="1"/>
</dbReference>
<feature type="domain" description="PPIase FKBP-type" evidence="9">
    <location>
        <begin position="195"/>
        <end position="282"/>
    </location>
</feature>
<dbReference type="Pfam" id="PF00254">
    <property type="entry name" value="FKBP_C"/>
    <property type="match status" value="1"/>
</dbReference>
<evidence type="ECO:0000256" key="2">
    <source>
        <dbReference type="ARBA" id="ARBA00006577"/>
    </source>
</evidence>